<dbReference type="EMBL" id="GEZM01054081">
    <property type="protein sequence ID" value="JAV73854.1"/>
    <property type="molecule type" value="Transcribed_RNA"/>
</dbReference>
<evidence type="ECO:0000256" key="4">
    <source>
        <dbReference type="ARBA" id="ARBA00022737"/>
    </source>
</evidence>
<evidence type="ECO:0000256" key="9">
    <source>
        <dbReference type="ARBA" id="ARBA00034060"/>
    </source>
</evidence>
<dbReference type="HAMAP" id="MF_03064">
    <property type="entry name" value="SLC25A38"/>
    <property type="match status" value="1"/>
</dbReference>
<comment type="function">
    <text evidence="10">Mitochondrial glycine transporter that imports glycine into the mitochondrial matrix. Plays an important role in providing glycine for the first enzymatic step in heme biosynthesis, the condensation of glycine with succinyl-CoA to produce 5-aminolevulinate (ALA) in the miochondrial matrix.</text>
</comment>
<evidence type="ECO:0000256" key="7">
    <source>
        <dbReference type="ARBA" id="ARBA00023128"/>
    </source>
</evidence>
<keyword evidence="8 10" id="KW-0472">Membrane</keyword>
<evidence type="ECO:0000256" key="6">
    <source>
        <dbReference type="ARBA" id="ARBA00022989"/>
    </source>
</evidence>
<dbReference type="InterPro" id="IPR018108">
    <property type="entry name" value="MCP_transmembrane"/>
</dbReference>
<dbReference type="KEGG" id="ppyr:116178391"/>
<feature type="repeat" description="Solcar" evidence="11">
    <location>
        <begin position="36"/>
        <end position="127"/>
    </location>
</feature>
<dbReference type="SUPFAM" id="SSF103506">
    <property type="entry name" value="Mitochondrial carrier"/>
    <property type="match status" value="1"/>
</dbReference>
<dbReference type="Pfam" id="PF00153">
    <property type="entry name" value="Mito_carr"/>
    <property type="match status" value="3"/>
</dbReference>
<evidence type="ECO:0000256" key="1">
    <source>
        <dbReference type="ARBA" id="ARBA00004141"/>
    </source>
</evidence>
<evidence type="ECO:0000256" key="5">
    <source>
        <dbReference type="ARBA" id="ARBA00022792"/>
    </source>
</evidence>
<dbReference type="GO" id="GO:0005743">
    <property type="term" value="C:mitochondrial inner membrane"/>
    <property type="evidence" value="ECO:0007669"/>
    <property type="project" value="UniProtKB-SubCell"/>
</dbReference>
<keyword evidence="5 10" id="KW-0999">Mitochondrion inner membrane</keyword>
<evidence type="ECO:0000256" key="11">
    <source>
        <dbReference type="PROSITE-ProRule" id="PRU00282"/>
    </source>
</evidence>
<dbReference type="PANTHER" id="PTHR46181">
    <property type="entry name" value="MITOCHONDRIAL GLYCINE TRANSPORTER"/>
    <property type="match status" value="1"/>
</dbReference>
<keyword evidence="4 10" id="KW-0677">Repeat</keyword>
<dbReference type="InterPro" id="IPR023395">
    <property type="entry name" value="MCP_dom_sf"/>
</dbReference>
<dbReference type="AlphaFoldDB" id="A0A1Y1LJK9"/>
<accession>A0A1Y1LJK9</accession>
<comment type="similarity">
    <text evidence="10">Belongs to the mitochondrial carrier (TC 2.A.29) family. SLC25A38 subfamily.</text>
</comment>
<dbReference type="OrthoDB" id="1924968at2759"/>
<comment type="catalytic activity">
    <reaction evidence="9 10">
        <text>glycine(in) = glycine(out)</text>
        <dbReference type="Rhea" id="RHEA:70715"/>
        <dbReference type="ChEBI" id="CHEBI:57305"/>
    </reaction>
</comment>
<proteinExistence type="inferred from homology"/>
<protein>
    <recommendedName>
        <fullName evidence="10">Mitochondrial glycine transporter</fullName>
    </recommendedName>
    <alternativeName>
        <fullName evidence="10">Solute carrier family 25 member 38 homolog</fullName>
    </alternativeName>
</protein>
<dbReference type="InterPro" id="IPR030847">
    <property type="entry name" value="Hem25/SLC25A38"/>
</dbReference>
<dbReference type="GO" id="GO:0015187">
    <property type="term" value="F:glycine transmembrane transporter activity"/>
    <property type="evidence" value="ECO:0007669"/>
    <property type="project" value="UniProtKB-UniRule"/>
</dbReference>
<organism evidence="12">
    <name type="scientific">Photinus pyralis</name>
    <name type="common">Common eastern firefly</name>
    <name type="synonym">Lampyris pyralis</name>
    <dbReference type="NCBI Taxonomy" id="7054"/>
    <lineage>
        <taxon>Eukaryota</taxon>
        <taxon>Metazoa</taxon>
        <taxon>Ecdysozoa</taxon>
        <taxon>Arthropoda</taxon>
        <taxon>Hexapoda</taxon>
        <taxon>Insecta</taxon>
        <taxon>Pterygota</taxon>
        <taxon>Neoptera</taxon>
        <taxon>Endopterygota</taxon>
        <taxon>Coleoptera</taxon>
        <taxon>Polyphaga</taxon>
        <taxon>Elateriformia</taxon>
        <taxon>Elateroidea</taxon>
        <taxon>Lampyridae</taxon>
        <taxon>Lampyrinae</taxon>
        <taxon>Photinus</taxon>
    </lineage>
</organism>
<evidence type="ECO:0000313" key="12">
    <source>
        <dbReference type="EMBL" id="JAV73854.1"/>
    </source>
</evidence>
<evidence type="ECO:0000256" key="2">
    <source>
        <dbReference type="ARBA" id="ARBA00022448"/>
    </source>
</evidence>
<dbReference type="GO" id="GO:1904983">
    <property type="term" value="P:glycine import into mitochondrion"/>
    <property type="evidence" value="ECO:0007669"/>
    <property type="project" value="UniProtKB-UniRule"/>
</dbReference>
<name>A0A1Y1LJK9_PHOPY</name>
<evidence type="ECO:0000256" key="3">
    <source>
        <dbReference type="ARBA" id="ARBA00022692"/>
    </source>
</evidence>
<reference evidence="12" key="1">
    <citation type="journal article" date="2016" name="Sci. Rep.">
        <title>Molecular characterization of firefly nuptial gifts: a multi-omics approach sheds light on postcopulatory sexual selection.</title>
        <authorList>
            <person name="Al-Wathiqui N."/>
            <person name="Fallon T.R."/>
            <person name="South A."/>
            <person name="Weng J.K."/>
            <person name="Lewis S.M."/>
        </authorList>
    </citation>
    <scope>NUCLEOTIDE SEQUENCE</scope>
</reference>
<dbReference type="Gene3D" id="1.50.40.10">
    <property type="entry name" value="Mitochondrial carrier domain"/>
    <property type="match status" value="1"/>
</dbReference>
<keyword evidence="2 10" id="KW-0813">Transport</keyword>
<keyword evidence="3 10" id="KW-0812">Transmembrane</keyword>
<feature type="repeat" description="Solcar" evidence="11">
    <location>
        <begin position="228"/>
        <end position="312"/>
    </location>
</feature>
<keyword evidence="7 10" id="KW-0496">Mitochondrion</keyword>
<dbReference type="PRINTS" id="PR00926">
    <property type="entry name" value="MITOCARRIER"/>
</dbReference>
<dbReference type="RefSeq" id="XP_031353743.1">
    <property type="nucleotide sequence ID" value="XM_031497883.1"/>
</dbReference>
<dbReference type="GeneID" id="116178391"/>
<evidence type="ECO:0000256" key="10">
    <source>
        <dbReference type="HAMAP-Rule" id="MF_03064"/>
    </source>
</evidence>
<dbReference type="PANTHER" id="PTHR46181:SF3">
    <property type="entry name" value="MITOCHONDRIAL GLYCINE TRANSPORTER"/>
    <property type="match status" value="1"/>
</dbReference>
<comment type="subcellular location">
    <subcellularLocation>
        <location evidence="1">Membrane</location>
        <topology evidence="1">Multi-pass membrane protein</topology>
    </subcellularLocation>
    <subcellularLocation>
        <location evidence="10">Mitochondrion inner membrane</location>
        <topology evidence="10">Multi-pass membrane protein</topology>
    </subcellularLocation>
</comment>
<sequence>MQRSVFVDEILSEELTKKSEAKNSFGQKVQIILQDHPVLKAFLAGSFSGTFSTILFQPLDLVKTRLQNPNPTILNGGRHGIGMLSVFTNVVQQERIVGLWKGMTPSLTRCVPGVGLYFCSLDWLKSTLFPGTTPSSIQLIGLGVFARCLSGVPLIPITVVKTRFESGVYGYNGIASALREIYRTEGVRGMTCGLVPTLFRDAPFSGLYFMFYTQLKHFVPQDCFNSQYSAPVHFTCGVTAGVLASVVTQPADVLKTKMQLYPSKFNGIWSVVVYVHGKYGLQGYFKGMVPRMLRRTLMAAMAWTVYEQITKSAGLK</sequence>
<evidence type="ECO:0000256" key="8">
    <source>
        <dbReference type="ARBA" id="ARBA00023136"/>
    </source>
</evidence>
<feature type="repeat" description="Solcar" evidence="11">
    <location>
        <begin position="134"/>
        <end position="218"/>
    </location>
</feature>
<dbReference type="InterPro" id="IPR002067">
    <property type="entry name" value="MCP"/>
</dbReference>
<dbReference type="PROSITE" id="PS50920">
    <property type="entry name" value="SOLCAR"/>
    <property type="match status" value="3"/>
</dbReference>
<keyword evidence="6 10" id="KW-1133">Transmembrane helix</keyword>